<dbReference type="RefSeq" id="WP_179104277.1">
    <property type="nucleotide sequence ID" value="NZ_BMEY01000008.1"/>
</dbReference>
<proteinExistence type="predicted"/>
<keyword evidence="3" id="KW-1185">Reference proteome</keyword>
<keyword evidence="1" id="KW-1133">Transmembrane helix</keyword>
<name>A0A916S032_9BACI</name>
<feature type="transmembrane region" description="Helical" evidence="1">
    <location>
        <begin position="12"/>
        <end position="39"/>
    </location>
</feature>
<organism evidence="2 3">
    <name type="scientific">Ornithinibacillus halotolerans</name>
    <dbReference type="NCBI Taxonomy" id="1274357"/>
    <lineage>
        <taxon>Bacteria</taxon>
        <taxon>Bacillati</taxon>
        <taxon>Bacillota</taxon>
        <taxon>Bacilli</taxon>
        <taxon>Bacillales</taxon>
        <taxon>Bacillaceae</taxon>
        <taxon>Ornithinibacillus</taxon>
    </lineage>
</organism>
<sequence>MKFGNYKIDSFWLIMIVGVLIVSIFTPMFLFAALLLLIVGIKKEK</sequence>
<gene>
    <name evidence="2" type="ORF">GCM10008025_18800</name>
</gene>
<evidence type="ECO:0000313" key="3">
    <source>
        <dbReference type="Proteomes" id="UP000613512"/>
    </source>
</evidence>
<keyword evidence="1" id="KW-0472">Membrane</keyword>
<keyword evidence="1" id="KW-0812">Transmembrane</keyword>
<accession>A0A916S032</accession>
<reference evidence="2" key="1">
    <citation type="journal article" date="2014" name="Int. J. Syst. Evol. Microbiol.">
        <title>Complete genome sequence of Corynebacterium casei LMG S-19264T (=DSM 44701T), isolated from a smear-ripened cheese.</title>
        <authorList>
            <consortium name="US DOE Joint Genome Institute (JGI-PGF)"/>
            <person name="Walter F."/>
            <person name="Albersmeier A."/>
            <person name="Kalinowski J."/>
            <person name="Ruckert C."/>
        </authorList>
    </citation>
    <scope>NUCLEOTIDE SEQUENCE</scope>
    <source>
        <strain evidence="2">CGMCC 1.12408</strain>
    </source>
</reference>
<comment type="caution">
    <text evidence="2">The sequence shown here is derived from an EMBL/GenBank/DDBJ whole genome shotgun (WGS) entry which is preliminary data.</text>
</comment>
<evidence type="ECO:0000256" key="1">
    <source>
        <dbReference type="SAM" id="Phobius"/>
    </source>
</evidence>
<dbReference type="Proteomes" id="UP000613512">
    <property type="component" value="Unassembled WGS sequence"/>
</dbReference>
<reference evidence="2" key="2">
    <citation type="submission" date="2020-09" db="EMBL/GenBank/DDBJ databases">
        <authorList>
            <person name="Sun Q."/>
            <person name="Zhou Y."/>
        </authorList>
    </citation>
    <scope>NUCLEOTIDE SEQUENCE</scope>
    <source>
        <strain evidence="2">CGMCC 1.12408</strain>
    </source>
</reference>
<dbReference type="AlphaFoldDB" id="A0A916S032"/>
<dbReference type="EMBL" id="BMEY01000008">
    <property type="protein sequence ID" value="GGA75355.1"/>
    <property type="molecule type" value="Genomic_DNA"/>
</dbReference>
<protein>
    <submittedName>
        <fullName evidence="2">Uncharacterized protein</fullName>
    </submittedName>
</protein>
<evidence type="ECO:0000313" key="2">
    <source>
        <dbReference type="EMBL" id="GGA75355.1"/>
    </source>
</evidence>